<keyword evidence="2" id="KW-0813">Transport</keyword>
<keyword evidence="8" id="KW-1185">Reference proteome</keyword>
<keyword evidence="4" id="KW-0175">Coiled coil</keyword>
<dbReference type="GO" id="GO:0005634">
    <property type="term" value="C:nucleus"/>
    <property type="evidence" value="ECO:0007669"/>
    <property type="project" value="UniProtKB-SubCell"/>
</dbReference>
<feature type="region of interest" description="Disordered" evidence="5">
    <location>
        <begin position="2230"/>
        <end position="2263"/>
    </location>
</feature>
<dbReference type="InterPro" id="IPR026054">
    <property type="entry name" value="Nucleoporin"/>
</dbReference>
<comment type="subcellular location">
    <subcellularLocation>
        <location evidence="1">Nucleus</location>
    </subcellularLocation>
</comment>
<feature type="region of interest" description="Disordered" evidence="5">
    <location>
        <begin position="1872"/>
        <end position="1897"/>
    </location>
</feature>
<feature type="region of interest" description="Disordered" evidence="5">
    <location>
        <begin position="1569"/>
        <end position="1829"/>
    </location>
</feature>
<evidence type="ECO:0000259" key="6">
    <source>
        <dbReference type="Pfam" id="PF16755"/>
    </source>
</evidence>
<feature type="region of interest" description="Disordered" evidence="5">
    <location>
        <begin position="2300"/>
        <end position="2324"/>
    </location>
</feature>
<feature type="region of interest" description="Disordered" evidence="5">
    <location>
        <begin position="1987"/>
        <end position="2040"/>
    </location>
</feature>
<evidence type="ECO:0000256" key="4">
    <source>
        <dbReference type="SAM" id="Coils"/>
    </source>
</evidence>
<sequence length="2473" mass="253503">MADGGDEALDRDVKDFEFRQLCRVRIHSSPSSLPTRRSQLLAISSRFGLTFVAVDKELKVLQTSDFLRKDEEHATERIKYIVEDFPVLFSVVLEEEISMIALSCDSLTLAISTVNLASGIHFFDTRCFAVQGPKKPFTKCPLSCPVGSVLQDMAWNPVVPTLLVVCTSGGNVNLLEVTDRASIKASVPPLSGSTCVCWSPKGKQLVVGRQDGTLMQYDQNLNENRKWDLPNSLPESAYKVLDVHWLTNYQFLVAYIPPNAEPDIQPTVILIKGSKDAAPANDCFDDVCYGTGDKRQRKYFMIAIPNWDVLMLASSNAAEIGVIGKHLDDKRKWDHWYFEDSVRAECPVTDDCNDSYPKGLAVDFTSQREIPIGDNKVHPASPILIVLTTDGLLIPYHMIYSHPEAPKITVLPEPLQPAGVRKEQAGTSATSTPISLFGTGQTVFGSAAASASNSTTTGLPKPIFGTGQAFSLNMPTTTSGTTEQSFKQPFSTGYNFNTATSGGSGTTTNKMPLFGTTSTDSSPFSIASQSNQGFSFTAKMAPSGADSALTASTTNSAAATSIGTFNFISKFGTDQGFNFTGSVATTKSQMSAPTQGTGTSFGVTATATNTASVVSQPGLFSLISKQGSGQVSGFELTGSHATTKSTSPILMGSGGTTSQGSASAFSAKTTTSVIPSLQGSSLQQGVVGQSSQGVMGQSSQGIIGQSSQGVMGQSSQGVMGQSSQGVMGQSSQGVMGQSSQGVIGQSSQGVMGQSSQGVMGQSSQGVMGQSSQGVMGQSSQGVMGQSSQGVIGQSSQGVVGQSSQGVVGQSSQGVIGQSSQGVIGQSSQTLQPAATFGASAGTAAVVKFDTKPSGIEQQKSGTGSVMPGNTGSAGVPSVATGFKFAMPPPAATVQSTSKPAVIKSPTPVTLGQPIRTSTPVVSQGTANLVQPAMFNQSANNVISTLEAKPSPQTPPSNNEINDQVDSHFTNSILEEIQQFQQELKQHKIKSKQSPSNVGTVEERIHLKKQTEDMQGFCVEIKDTLQDQNKEMKDMKIQCLDMFAMMEECRVRKQRSSDPKYFQLLKSHALDPQSTDRLEKLQAQFQALDLGIQDVNLVLDMQWEEYQNQKKKSNRIQTPTRDAVYKALKSNRSILQAQKSRLMELEEQLKNLKIYKNPRSNVIIPQSPISLNKQNIGESELSSLADSLLYSDETSQSSVSHKSGLRPDKMAQLREHLSRRSVPIIKSTKPENLSMSRILSDERQLQTTRMNGQPSSGSRESRSPQRQQVNTPVISFKQEPNLMGRSFAPQNLFMKPNESSSPPVNSIYSQGSLKHPRVMPASNKAPTSFTGFINQVEPKQLPIRPQTQRTQFITGMREINGIQLENITPPSEEEEEEDDEEDEDSDDEEEDDEDDEEDQGFGPQYNMPTEVKKMADFGSSRPGFGAATFSSFVPEAGDGTKAKQTKPAPLPTTGLVEKVSKDKDASISTVSGSISSGTNFGFGSGQSFGSISGTPTMVFGDSATSLAKPGSSGRTLFAFGSASSIESGLGIDTTDNTSITKAVTGYSSSKLFGKSSQADANTVIASAQSSGQGGATAQGAQFSGQGGATTQGAQSSGQGGATTQGAQSSGPGVASTQGVQSLSQRGVTTQGAKTSVLGGASTQGAQSLAQGGAPTQGAQSLAQGGAPSQGVKLSAQGGVTAQEAQSSGQQGVISQGAQSSDQGGAPTQGVQSSSQKGATFQGAQSSGQGGALTQGAQSSSQKGATIQGAQPSAQGGAFTQGAQPSAQGGTLAQGVATTAPSSGPGVTRNLFGQLTTGGKGFGQPGPSAAVSTPGTTATSSATTAISSVTSSESMQFGGTVAPGNMASTSTVGFGTFSLSTSSPSSLFGKPVLAQASSQSSTNPPSASMSVEDTDQSTSNTAVCNKTILSLLTEDENSQALKQTGNGDSKQAATTTTTQGATVFGFKFGSNSGFGQPIFGQAATASQASSAKFGQTPISTSVMTTSSTTSTVFSQPDSVSSAGLTDSGTTTTPLTNPANGPNTATTQSVSGTTSSSVFGGNSGAETFTKTPFGSASTSGSGFGFGSASTPSSGVSFGTASTNSGSSGFGLFGQPKSALFGGTAATTASNNSPFSQTSTNVGTGLFGQASSSGSPFGSSTATSSTGLLFGQSSTSSSSPFGGPSMGGNAGSGLFGQQGTSSSLFGSASSAPSSGGFSFGQQQSGTSSGSSFSFSSASVPSSSGGGGGMFGGGGLFSGLGGKPSEEKAKQNVFGSPQTFSGPSSQASVLFGNQSAKTSGSFGSPQTSSSFSGVAFSNQSGGGVGSTGFGLSQQHQTAGGFGSPPRFGGVPTFGSGSAFGTAPAFGSSPVFGSQTAGAFGGQSVFGSSSGVSQNSATGGFASFASSGSPTFGSLAQASDLPTFGGIGQSGGSQFSNAPTFGSPAFGSPGFGQSSTGFGSQGGSGKYAVNIVSKWTIIYRLQILKFSTFCNISSGIKWS</sequence>
<dbReference type="SUPFAM" id="SSF117289">
    <property type="entry name" value="Nucleoporin domain"/>
    <property type="match status" value="1"/>
</dbReference>
<feature type="compositionally biased region" description="Gly residues" evidence="5">
    <location>
        <begin position="2160"/>
        <end position="2170"/>
    </location>
</feature>
<feature type="compositionally biased region" description="Low complexity" evidence="5">
    <location>
        <begin position="2147"/>
        <end position="2159"/>
    </location>
</feature>
<protein>
    <recommendedName>
        <fullName evidence="6">Nucleoporin Nup159/Nup146 N-terminal domain-containing protein</fullName>
    </recommendedName>
</protein>
<dbReference type="PANTHER" id="PTHR23193">
    <property type="entry name" value="NUCLEAR PORE COMPLEX PROTEIN NUP"/>
    <property type="match status" value="1"/>
</dbReference>
<evidence type="ECO:0000313" key="8">
    <source>
        <dbReference type="Proteomes" id="UP001634394"/>
    </source>
</evidence>
<feature type="region of interest" description="Disordered" evidence="5">
    <location>
        <begin position="2147"/>
        <end position="2170"/>
    </location>
</feature>
<feature type="domain" description="Nucleoporin Nup159/Nup146 N-terminal" evidence="6">
    <location>
        <begin position="34"/>
        <end position="393"/>
    </location>
</feature>
<keyword evidence="3" id="KW-0539">Nucleus</keyword>
<dbReference type="Gene3D" id="2.130.10.10">
    <property type="entry name" value="YVTN repeat-like/Quinoprotein amine dehydrogenase"/>
    <property type="match status" value="1"/>
</dbReference>
<feature type="compositionally biased region" description="Polar residues" evidence="5">
    <location>
        <begin position="1639"/>
        <end position="1648"/>
    </location>
</feature>
<organism evidence="7 8">
    <name type="scientific">Sinanodonta woodiana</name>
    <name type="common">Chinese pond mussel</name>
    <name type="synonym">Anodonta woodiana</name>
    <dbReference type="NCBI Taxonomy" id="1069815"/>
    <lineage>
        <taxon>Eukaryota</taxon>
        <taxon>Metazoa</taxon>
        <taxon>Spiralia</taxon>
        <taxon>Lophotrochozoa</taxon>
        <taxon>Mollusca</taxon>
        <taxon>Bivalvia</taxon>
        <taxon>Autobranchia</taxon>
        <taxon>Heteroconchia</taxon>
        <taxon>Palaeoheterodonta</taxon>
        <taxon>Unionida</taxon>
        <taxon>Unionoidea</taxon>
        <taxon>Unionidae</taxon>
        <taxon>Unioninae</taxon>
        <taxon>Sinanodonta</taxon>
    </lineage>
</organism>
<feature type="compositionally biased region" description="Polar residues" evidence="5">
    <location>
        <begin position="1741"/>
        <end position="1752"/>
    </location>
</feature>
<evidence type="ECO:0000256" key="2">
    <source>
        <dbReference type="ARBA" id="ARBA00022448"/>
    </source>
</evidence>
<dbReference type="InterPro" id="IPR039462">
    <property type="entry name" value="Nup159/Nup146_N"/>
</dbReference>
<comment type="caution">
    <text evidence="7">The sequence shown here is derived from an EMBL/GenBank/DDBJ whole genome shotgun (WGS) entry which is preliminary data.</text>
</comment>
<dbReference type="Pfam" id="PF16755">
    <property type="entry name" value="Beta-prop_NUP159_NUP214"/>
    <property type="match status" value="1"/>
</dbReference>
<accession>A0ABD3WDM6</accession>
<evidence type="ECO:0000313" key="7">
    <source>
        <dbReference type="EMBL" id="KAL3872027.1"/>
    </source>
</evidence>
<feature type="compositionally biased region" description="Polar residues" evidence="5">
    <location>
        <begin position="1613"/>
        <end position="1632"/>
    </location>
</feature>
<name>A0ABD3WDM6_SINWO</name>
<evidence type="ECO:0000256" key="5">
    <source>
        <dbReference type="SAM" id="MobiDB-lite"/>
    </source>
</evidence>
<feature type="compositionally biased region" description="Low complexity" evidence="5">
    <location>
        <begin position="1684"/>
        <end position="1699"/>
    </location>
</feature>
<dbReference type="EMBL" id="JBJQND010000007">
    <property type="protein sequence ID" value="KAL3872027.1"/>
    <property type="molecule type" value="Genomic_DNA"/>
</dbReference>
<feature type="compositionally biased region" description="Polar residues" evidence="5">
    <location>
        <begin position="1759"/>
        <end position="1780"/>
    </location>
</feature>
<feature type="compositionally biased region" description="Polar residues" evidence="5">
    <location>
        <begin position="1244"/>
        <end position="1272"/>
    </location>
</feature>
<feature type="compositionally biased region" description="Low complexity" evidence="5">
    <location>
        <begin position="1872"/>
        <end position="1888"/>
    </location>
</feature>
<feature type="compositionally biased region" description="Acidic residues" evidence="5">
    <location>
        <begin position="1370"/>
        <end position="1398"/>
    </location>
</feature>
<dbReference type="Proteomes" id="UP001634394">
    <property type="component" value="Unassembled WGS sequence"/>
</dbReference>
<feature type="compositionally biased region" description="Polar residues" evidence="5">
    <location>
        <begin position="2248"/>
        <end position="2263"/>
    </location>
</feature>
<feature type="compositionally biased region" description="Low complexity" evidence="5">
    <location>
        <begin position="1806"/>
        <end position="1829"/>
    </location>
</feature>
<dbReference type="InterPro" id="IPR015943">
    <property type="entry name" value="WD40/YVTN_repeat-like_dom_sf"/>
</dbReference>
<feature type="region of interest" description="Disordered" evidence="5">
    <location>
        <begin position="691"/>
        <end position="795"/>
    </location>
</feature>
<evidence type="ECO:0000256" key="1">
    <source>
        <dbReference type="ARBA" id="ARBA00004123"/>
    </source>
</evidence>
<feature type="region of interest" description="Disordered" evidence="5">
    <location>
        <begin position="1213"/>
        <end position="1280"/>
    </location>
</feature>
<gene>
    <name evidence="7" type="ORF">ACJMK2_039997</name>
</gene>
<proteinExistence type="predicted"/>
<feature type="coiled-coil region" evidence="4">
    <location>
        <begin position="1127"/>
        <end position="1154"/>
    </location>
</feature>
<feature type="compositionally biased region" description="Low complexity" evidence="5">
    <location>
        <begin position="1716"/>
        <end position="1725"/>
    </location>
</feature>
<feature type="region of interest" description="Disordered" evidence="5">
    <location>
        <begin position="1357"/>
        <end position="1407"/>
    </location>
</feature>
<dbReference type="PANTHER" id="PTHR23193:SF46">
    <property type="entry name" value="NUCLEAR PORE COMPLEX PROTEIN NUP214"/>
    <property type="match status" value="1"/>
</dbReference>
<reference evidence="7 8" key="1">
    <citation type="submission" date="2024-11" db="EMBL/GenBank/DDBJ databases">
        <title>Chromosome-level genome assembly of the freshwater bivalve Anodonta woodiana.</title>
        <authorList>
            <person name="Chen X."/>
        </authorList>
    </citation>
    <scope>NUCLEOTIDE SEQUENCE [LARGE SCALE GENOMIC DNA]</scope>
    <source>
        <strain evidence="7">MN2024</strain>
        <tissue evidence="7">Gills</tissue>
    </source>
</reference>
<evidence type="ECO:0000256" key="3">
    <source>
        <dbReference type="ARBA" id="ARBA00023242"/>
    </source>
</evidence>
<feature type="compositionally biased region" description="Low complexity" evidence="5">
    <location>
        <begin position="1987"/>
        <end position="2037"/>
    </location>
</feature>